<evidence type="ECO:0000313" key="4">
    <source>
        <dbReference type="Proteomes" id="UP000008810"/>
    </source>
</evidence>
<feature type="region of interest" description="Disordered" evidence="1">
    <location>
        <begin position="33"/>
        <end position="52"/>
    </location>
</feature>
<dbReference type="EnsemblPlants" id="PNT69877">
    <property type="protein sequence ID" value="PNT69877"/>
    <property type="gene ID" value="BRADI_2g02081v3"/>
</dbReference>
<evidence type="ECO:0000313" key="2">
    <source>
        <dbReference type="EMBL" id="PNT69877.1"/>
    </source>
</evidence>
<dbReference type="Proteomes" id="UP000008810">
    <property type="component" value="Chromosome 2"/>
</dbReference>
<evidence type="ECO:0000313" key="3">
    <source>
        <dbReference type="EnsemblPlants" id="PNT69877"/>
    </source>
</evidence>
<evidence type="ECO:0000256" key="1">
    <source>
        <dbReference type="SAM" id="MobiDB-lite"/>
    </source>
</evidence>
<gene>
    <name evidence="2" type="ORF">BRADI_2g02081v3</name>
</gene>
<reference evidence="2 3" key="1">
    <citation type="journal article" date="2010" name="Nature">
        <title>Genome sequencing and analysis of the model grass Brachypodium distachyon.</title>
        <authorList>
            <consortium name="International Brachypodium Initiative"/>
        </authorList>
    </citation>
    <scope>NUCLEOTIDE SEQUENCE [LARGE SCALE GENOMIC DNA]</scope>
    <source>
        <strain evidence="2 3">Bd21</strain>
    </source>
</reference>
<feature type="compositionally biased region" description="Basic and acidic residues" evidence="1">
    <location>
        <begin position="41"/>
        <end position="52"/>
    </location>
</feature>
<name>A0A2K2D6H3_BRADI</name>
<reference evidence="2" key="2">
    <citation type="submission" date="2017-06" db="EMBL/GenBank/DDBJ databases">
        <title>WGS assembly of Brachypodium distachyon.</title>
        <authorList>
            <consortium name="The International Brachypodium Initiative"/>
            <person name="Lucas S."/>
            <person name="Harmon-Smith M."/>
            <person name="Lail K."/>
            <person name="Tice H."/>
            <person name="Grimwood J."/>
            <person name="Bruce D."/>
            <person name="Barry K."/>
            <person name="Shu S."/>
            <person name="Lindquist E."/>
            <person name="Wang M."/>
            <person name="Pitluck S."/>
            <person name="Vogel J.P."/>
            <person name="Garvin D.F."/>
            <person name="Mockler T.C."/>
            <person name="Schmutz J."/>
            <person name="Rokhsar D."/>
            <person name="Bevan M.W."/>
        </authorList>
    </citation>
    <scope>NUCLEOTIDE SEQUENCE</scope>
    <source>
        <strain evidence="2">Bd21</strain>
    </source>
</reference>
<keyword evidence="4" id="KW-1185">Reference proteome</keyword>
<dbReference type="EMBL" id="CM000881">
    <property type="protein sequence ID" value="PNT69877.1"/>
    <property type="molecule type" value="Genomic_DNA"/>
</dbReference>
<dbReference type="Gramene" id="PNT69877">
    <property type="protein sequence ID" value="PNT69877"/>
    <property type="gene ID" value="BRADI_2g02081v3"/>
</dbReference>
<protein>
    <submittedName>
        <fullName evidence="2 3">Uncharacterized protein</fullName>
    </submittedName>
</protein>
<sequence>MPILTSQFGGSLLAGSGWRSKVLSSLTPQLPRRTQTSTFFQRREKESKEKAN</sequence>
<dbReference type="AlphaFoldDB" id="A0A2K2D6H3"/>
<accession>A0A2K2D6H3</accession>
<reference evidence="3" key="3">
    <citation type="submission" date="2018-08" db="UniProtKB">
        <authorList>
            <consortium name="EnsemblPlants"/>
        </authorList>
    </citation>
    <scope>IDENTIFICATION</scope>
    <source>
        <strain evidence="3">cv. Bd21</strain>
    </source>
</reference>
<dbReference type="InParanoid" id="A0A2K2D6H3"/>
<proteinExistence type="predicted"/>
<organism evidence="2">
    <name type="scientific">Brachypodium distachyon</name>
    <name type="common">Purple false brome</name>
    <name type="synonym">Trachynia distachya</name>
    <dbReference type="NCBI Taxonomy" id="15368"/>
    <lineage>
        <taxon>Eukaryota</taxon>
        <taxon>Viridiplantae</taxon>
        <taxon>Streptophyta</taxon>
        <taxon>Embryophyta</taxon>
        <taxon>Tracheophyta</taxon>
        <taxon>Spermatophyta</taxon>
        <taxon>Magnoliopsida</taxon>
        <taxon>Liliopsida</taxon>
        <taxon>Poales</taxon>
        <taxon>Poaceae</taxon>
        <taxon>BOP clade</taxon>
        <taxon>Pooideae</taxon>
        <taxon>Stipodae</taxon>
        <taxon>Brachypodieae</taxon>
        <taxon>Brachypodium</taxon>
    </lineage>
</organism>